<dbReference type="Proteomes" id="UP001235303">
    <property type="component" value="Unassembled WGS sequence"/>
</dbReference>
<reference evidence="5 6" key="1">
    <citation type="submission" date="2023-01" db="EMBL/GenBank/DDBJ databases">
        <title>Novel diversity within Roseofilum (Cyanobacteria; Desertifilaceae) from marine benthic mats with descriptions of four novel species.</title>
        <authorList>
            <person name="Wang Y."/>
            <person name="Berthold D.E."/>
            <person name="Hu J."/>
            <person name="Lefler F.W."/>
            <person name="Laughinghouse H.D. IV."/>
        </authorList>
    </citation>
    <scope>NUCLEOTIDE SEQUENCE [LARGE SCALE GENOMIC DNA]</scope>
    <source>
        <strain evidence="5 6">BLCC-M154</strain>
    </source>
</reference>
<name>A0ABT7AMT4_9CYAN</name>
<comment type="caution">
    <text evidence="5">The sequence shown here is derived from an EMBL/GenBank/DDBJ whole genome shotgun (WGS) entry which is preliminary data.</text>
</comment>
<dbReference type="InterPro" id="IPR000873">
    <property type="entry name" value="AMP-dep_synth/lig_dom"/>
</dbReference>
<dbReference type="Gene3D" id="3.30.300.30">
    <property type="match status" value="1"/>
</dbReference>
<dbReference type="RefSeq" id="WP_283751974.1">
    <property type="nucleotide sequence ID" value="NZ_JAQOSP010000006.1"/>
</dbReference>
<evidence type="ECO:0000313" key="5">
    <source>
        <dbReference type="EMBL" id="MDJ1168208.1"/>
    </source>
</evidence>
<dbReference type="Pfam" id="PF13193">
    <property type="entry name" value="AMP-binding_C"/>
    <property type="match status" value="1"/>
</dbReference>
<accession>A0ABT7AMT4</accession>
<protein>
    <submittedName>
        <fullName evidence="5">AMP-binding protein</fullName>
    </submittedName>
</protein>
<keyword evidence="2" id="KW-0436">Ligase</keyword>
<dbReference type="EMBL" id="JAQOSP010000006">
    <property type="protein sequence ID" value="MDJ1168208.1"/>
    <property type="molecule type" value="Genomic_DNA"/>
</dbReference>
<gene>
    <name evidence="5" type="ORF">PMG71_02050</name>
</gene>
<evidence type="ECO:0000259" key="4">
    <source>
        <dbReference type="Pfam" id="PF13193"/>
    </source>
</evidence>
<feature type="domain" description="AMP-binding enzyme C-terminal" evidence="4">
    <location>
        <begin position="388"/>
        <end position="466"/>
    </location>
</feature>
<dbReference type="Gene3D" id="3.40.50.12780">
    <property type="entry name" value="N-terminal domain of ligase-like"/>
    <property type="match status" value="1"/>
</dbReference>
<keyword evidence="6" id="KW-1185">Reference proteome</keyword>
<dbReference type="SUPFAM" id="SSF56801">
    <property type="entry name" value="Acetyl-CoA synthetase-like"/>
    <property type="match status" value="1"/>
</dbReference>
<feature type="domain" description="AMP-dependent synthetase/ligase" evidence="3">
    <location>
        <begin position="86"/>
        <end position="343"/>
    </location>
</feature>
<organism evidence="5 6">
    <name type="scientific">Roseofilum acuticapitatum BLCC-M154</name>
    <dbReference type="NCBI Taxonomy" id="3022444"/>
    <lineage>
        <taxon>Bacteria</taxon>
        <taxon>Bacillati</taxon>
        <taxon>Cyanobacteriota</taxon>
        <taxon>Cyanophyceae</taxon>
        <taxon>Desertifilales</taxon>
        <taxon>Desertifilaceae</taxon>
        <taxon>Roseofilum</taxon>
        <taxon>Roseofilum acuticapitatum</taxon>
    </lineage>
</organism>
<dbReference type="PANTHER" id="PTHR43201:SF5">
    <property type="entry name" value="MEDIUM-CHAIN ACYL-COA LIGASE ACSF2, MITOCHONDRIAL"/>
    <property type="match status" value="1"/>
</dbReference>
<sequence length="480" mass="52831">MTIADLVKSFDLICPQCDRLYPLFWDKVQHLRDYATPPRLLLNEAEPVSFLAGFFAAVSTQTPVFLGNPQWKTSEWQQVWQQVQPQLIWGKVPCSSVEAPPPPPFPGRVMIATGGSSGKIRFAMHTWETLGASVAGFSSYFNGAECRIFDPPKSPLKRGTDEVVCDPPKSPFLRGTDESDAIHCCCTLPLYHVSGLMQVMRTLLTGGTLALLPYASLTGSLPFDPQYYFLSLVPTQLKRLLSQSCANLSQFRAVLLGGAPAWPALLQEAKAAKIPVALTYGMTETASQVATLKPDRFFAGNITCGQCLPHAQITIQDDWGNPLSVMQPGRVAIASSSLALGYFPHSFPGDRPFLTDDIGYFDHQNDLYILGRHSQTIITGGEKVFPQEIEAAILATQQVKDVAVIGIPDPDWGERVVAVYVPKNNSVTLETLEETLKEAIAPHLSRYKHPKTWLAVEQLPRSRQGKLNPATLRDLILSNE</sequence>
<dbReference type="PROSITE" id="PS00455">
    <property type="entry name" value="AMP_BINDING"/>
    <property type="match status" value="1"/>
</dbReference>
<evidence type="ECO:0000256" key="1">
    <source>
        <dbReference type="ARBA" id="ARBA00006432"/>
    </source>
</evidence>
<comment type="similarity">
    <text evidence="1">Belongs to the ATP-dependent AMP-binding enzyme family.</text>
</comment>
<evidence type="ECO:0000259" key="3">
    <source>
        <dbReference type="Pfam" id="PF00501"/>
    </source>
</evidence>
<dbReference type="InterPro" id="IPR020845">
    <property type="entry name" value="AMP-binding_CS"/>
</dbReference>
<evidence type="ECO:0000313" key="6">
    <source>
        <dbReference type="Proteomes" id="UP001235303"/>
    </source>
</evidence>
<dbReference type="Pfam" id="PF00501">
    <property type="entry name" value="AMP-binding"/>
    <property type="match status" value="1"/>
</dbReference>
<dbReference type="PANTHER" id="PTHR43201">
    <property type="entry name" value="ACYL-COA SYNTHETASE"/>
    <property type="match status" value="1"/>
</dbReference>
<dbReference type="InterPro" id="IPR045851">
    <property type="entry name" value="AMP-bd_C_sf"/>
</dbReference>
<dbReference type="InterPro" id="IPR042099">
    <property type="entry name" value="ANL_N_sf"/>
</dbReference>
<proteinExistence type="inferred from homology"/>
<dbReference type="InterPro" id="IPR025110">
    <property type="entry name" value="AMP-bd_C"/>
</dbReference>
<evidence type="ECO:0000256" key="2">
    <source>
        <dbReference type="ARBA" id="ARBA00022598"/>
    </source>
</evidence>